<dbReference type="InterPro" id="IPR008920">
    <property type="entry name" value="TF_FadR/GntR_C"/>
</dbReference>
<dbReference type="Pfam" id="PF00392">
    <property type="entry name" value="GntR"/>
    <property type="match status" value="1"/>
</dbReference>
<dbReference type="SUPFAM" id="SSF48008">
    <property type="entry name" value="GntR ligand-binding domain-like"/>
    <property type="match status" value="1"/>
</dbReference>
<evidence type="ECO:0000256" key="3">
    <source>
        <dbReference type="ARBA" id="ARBA00023163"/>
    </source>
</evidence>
<protein>
    <submittedName>
        <fullName evidence="5">DNA-binding GntR family transcriptional regulator</fullName>
    </submittedName>
</protein>
<dbReference type="InterPro" id="IPR011711">
    <property type="entry name" value="GntR_C"/>
</dbReference>
<dbReference type="InterPro" id="IPR000524">
    <property type="entry name" value="Tscrpt_reg_HTH_GntR"/>
</dbReference>
<dbReference type="GO" id="GO:0003700">
    <property type="term" value="F:DNA-binding transcription factor activity"/>
    <property type="evidence" value="ECO:0007669"/>
    <property type="project" value="InterPro"/>
</dbReference>
<keyword evidence="1" id="KW-0805">Transcription regulation</keyword>
<evidence type="ECO:0000256" key="1">
    <source>
        <dbReference type="ARBA" id="ARBA00023015"/>
    </source>
</evidence>
<evidence type="ECO:0000259" key="4">
    <source>
        <dbReference type="SMART" id="SM00895"/>
    </source>
</evidence>
<keyword evidence="6" id="KW-1185">Reference proteome</keyword>
<dbReference type="PANTHER" id="PTHR43537">
    <property type="entry name" value="TRANSCRIPTIONAL REGULATOR, GNTR FAMILY"/>
    <property type="match status" value="1"/>
</dbReference>
<dbReference type="SMART" id="SM00895">
    <property type="entry name" value="FCD"/>
    <property type="match status" value="1"/>
</dbReference>
<keyword evidence="3" id="KW-0804">Transcription</keyword>
<gene>
    <name evidence="5" type="ORF">FHX76_003195</name>
</gene>
<organism evidence="5 6">
    <name type="scientific">Lysinibacter cavernae</name>
    <dbReference type="NCBI Taxonomy" id="1640652"/>
    <lineage>
        <taxon>Bacteria</taxon>
        <taxon>Bacillati</taxon>
        <taxon>Actinomycetota</taxon>
        <taxon>Actinomycetes</taxon>
        <taxon>Micrococcales</taxon>
        <taxon>Microbacteriaceae</taxon>
        <taxon>Lysinibacter</taxon>
    </lineage>
</organism>
<comment type="caution">
    <text evidence="5">The sequence shown here is derived from an EMBL/GenBank/DDBJ whole genome shotgun (WGS) entry which is preliminary data.</text>
</comment>
<dbReference type="EMBL" id="JAAMOX010000004">
    <property type="protein sequence ID" value="NIH55274.1"/>
    <property type="molecule type" value="Genomic_DNA"/>
</dbReference>
<dbReference type="Gene3D" id="1.10.10.10">
    <property type="entry name" value="Winged helix-like DNA-binding domain superfamily/Winged helix DNA-binding domain"/>
    <property type="match status" value="1"/>
</dbReference>
<evidence type="ECO:0000256" key="2">
    <source>
        <dbReference type="ARBA" id="ARBA00023125"/>
    </source>
</evidence>
<evidence type="ECO:0000313" key="6">
    <source>
        <dbReference type="Proteomes" id="UP000541033"/>
    </source>
</evidence>
<dbReference type="InterPro" id="IPR036390">
    <property type="entry name" value="WH_DNA-bd_sf"/>
</dbReference>
<dbReference type="Proteomes" id="UP000541033">
    <property type="component" value="Unassembled WGS sequence"/>
</dbReference>
<dbReference type="InterPro" id="IPR036388">
    <property type="entry name" value="WH-like_DNA-bd_sf"/>
</dbReference>
<dbReference type="PANTHER" id="PTHR43537:SF45">
    <property type="entry name" value="GNTR FAMILY REGULATORY PROTEIN"/>
    <property type="match status" value="1"/>
</dbReference>
<accession>A0A7X5R407</accession>
<feature type="domain" description="GntR C-terminal" evidence="4">
    <location>
        <begin position="77"/>
        <end position="200"/>
    </location>
</feature>
<name>A0A7X5R407_9MICO</name>
<dbReference type="AlphaFoldDB" id="A0A7X5R407"/>
<dbReference type="Gene3D" id="1.20.120.530">
    <property type="entry name" value="GntR ligand-binding domain-like"/>
    <property type="match status" value="1"/>
</dbReference>
<keyword evidence="2 5" id="KW-0238">DNA-binding</keyword>
<reference evidence="5 6" key="1">
    <citation type="submission" date="2020-02" db="EMBL/GenBank/DDBJ databases">
        <title>Sequencing the genomes of 1000 actinobacteria strains.</title>
        <authorList>
            <person name="Klenk H.-P."/>
        </authorList>
    </citation>
    <scope>NUCLEOTIDE SEQUENCE [LARGE SCALE GENOMIC DNA]</scope>
    <source>
        <strain evidence="5 6">DSM 27960</strain>
    </source>
</reference>
<dbReference type="SUPFAM" id="SSF46785">
    <property type="entry name" value="Winged helix' DNA-binding domain"/>
    <property type="match status" value="1"/>
</dbReference>
<sequence>MATSIVDAVAEDLRGRLYAAEFPGGTAFTEADIAQTYDVSRPTAKGAIEKIVAEGLLVRGAHKTARVPELGPEDVRDIYLTRAYLETEVLRRLAARKFAPEAAAEANREIAETLDSENALSIVEPDMRFHTSLIDALGSARTSKMYNSLVSEVRVCMTQVQGRGLLDPKLICAEHEEILRLIRAGEADAVACLLDEHLARARERLVAAVGGTAGPEAFVEPRV</sequence>
<dbReference type="RefSeq" id="WP_341777984.1">
    <property type="nucleotide sequence ID" value="NZ_JAAMOX010000004.1"/>
</dbReference>
<dbReference type="Pfam" id="PF07729">
    <property type="entry name" value="FCD"/>
    <property type="match status" value="1"/>
</dbReference>
<dbReference type="GO" id="GO:0003677">
    <property type="term" value="F:DNA binding"/>
    <property type="evidence" value="ECO:0007669"/>
    <property type="project" value="UniProtKB-KW"/>
</dbReference>
<proteinExistence type="predicted"/>
<evidence type="ECO:0000313" key="5">
    <source>
        <dbReference type="EMBL" id="NIH55274.1"/>
    </source>
</evidence>